<dbReference type="GO" id="GO:0006542">
    <property type="term" value="P:glutamine biosynthetic process"/>
    <property type="evidence" value="ECO:0007669"/>
    <property type="project" value="InterPro"/>
</dbReference>
<reference evidence="8" key="1">
    <citation type="submission" date="2022-10" db="EMBL/GenBank/DDBJ databases">
        <title>Gaoshiqiia sediminis gen. nov., sp. nov., isolated from coastal sediment.</title>
        <authorList>
            <person name="Yu W.X."/>
            <person name="Mu D.S."/>
            <person name="Du J.Z."/>
            <person name="Liang Y.Q."/>
        </authorList>
    </citation>
    <scope>NUCLEOTIDE SEQUENCE</scope>
    <source>
        <strain evidence="8">A06</strain>
    </source>
</reference>
<dbReference type="GO" id="GO:0005524">
    <property type="term" value="F:ATP binding"/>
    <property type="evidence" value="ECO:0007669"/>
    <property type="project" value="UniProtKB-KW"/>
</dbReference>
<dbReference type="GO" id="GO:0042402">
    <property type="term" value="P:biogenic amine catabolic process"/>
    <property type="evidence" value="ECO:0007669"/>
    <property type="project" value="UniProtKB-ARBA"/>
</dbReference>
<dbReference type="FunFam" id="3.30.590.10:FF:000005">
    <property type="entry name" value="Probable glutamine synthetase"/>
    <property type="match status" value="1"/>
</dbReference>
<dbReference type="Gene3D" id="3.30.590.10">
    <property type="entry name" value="Glutamine synthetase/guanido kinase, catalytic domain"/>
    <property type="match status" value="1"/>
</dbReference>
<gene>
    <name evidence="8" type="ORF">N2K84_14730</name>
</gene>
<dbReference type="PROSITE" id="PS51987">
    <property type="entry name" value="GS_CATALYTIC"/>
    <property type="match status" value="1"/>
</dbReference>
<keyword evidence="2" id="KW-0436">Ligase</keyword>
<dbReference type="Pfam" id="PF00120">
    <property type="entry name" value="Gln-synt_C"/>
    <property type="match status" value="1"/>
</dbReference>
<dbReference type="PANTHER" id="PTHR43785:SF12">
    <property type="entry name" value="TYPE-1 GLUTAMINE SYNTHETASE 2"/>
    <property type="match status" value="1"/>
</dbReference>
<dbReference type="RefSeq" id="WP_282592588.1">
    <property type="nucleotide sequence ID" value="NZ_JAPAAF010000027.1"/>
</dbReference>
<evidence type="ECO:0000259" key="7">
    <source>
        <dbReference type="PROSITE" id="PS51987"/>
    </source>
</evidence>
<comment type="similarity">
    <text evidence="1 5 6">Belongs to the glutamine synthetase family.</text>
</comment>
<evidence type="ECO:0000256" key="1">
    <source>
        <dbReference type="ARBA" id="ARBA00009897"/>
    </source>
</evidence>
<proteinExistence type="inferred from homology"/>
<keyword evidence="9" id="KW-1185">Reference proteome</keyword>
<evidence type="ECO:0000256" key="5">
    <source>
        <dbReference type="PROSITE-ProRule" id="PRU01331"/>
    </source>
</evidence>
<evidence type="ECO:0000313" key="9">
    <source>
        <dbReference type="Proteomes" id="UP001163821"/>
    </source>
</evidence>
<dbReference type="SMART" id="SM01230">
    <property type="entry name" value="Gln-synt_C"/>
    <property type="match status" value="1"/>
</dbReference>
<keyword evidence="3" id="KW-0547">Nucleotide-binding</keyword>
<dbReference type="InterPro" id="IPR008146">
    <property type="entry name" value="Gln_synth_cat_dom"/>
</dbReference>
<accession>A0AA41Y5W5</accession>
<dbReference type="InterPro" id="IPR014746">
    <property type="entry name" value="Gln_synth/guanido_kin_cat_dom"/>
</dbReference>
<dbReference type="GO" id="GO:0004356">
    <property type="term" value="F:glutamine synthetase activity"/>
    <property type="evidence" value="ECO:0007669"/>
    <property type="project" value="InterPro"/>
</dbReference>
<evidence type="ECO:0000256" key="4">
    <source>
        <dbReference type="ARBA" id="ARBA00022840"/>
    </source>
</evidence>
<name>A0AA41Y5W5_9BACT</name>
<evidence type="ECO:0000313" key="8">
    <source>
        <dbReference type="EMBL" id="MCW0483996.1"/>
    </source>
</evidence>
<dbReference type="AlphaFoldDB" id="A0AA41Y5W5"/>
<dbReference type="Proteomes" id="UP001163821">
    <property type="component" value="Unassembled WGS sequence"/>
</dbReference>
<dbReference type="InterPro" id="IPR036651">
    <property type="entry name" value="Gln_synt_N_sf"/>
</dbReference>
<dbReference type="PANTHER" id="PTHR43785">
    <property type="entry name" value="GAMMA-GLUTAMYLPUTRESCINE SYNTHETASE"/>
    <property type="match status" value="1"/>
</dbReference>
<dbReference type="GO" id="GO:0006576">
    <property type="term" value="P:biogenic amine metabolic process"/>
    <property type="evidence" value="ECO:0007669"/>
    <property type="project" value="UniProtKB-ARBA"/>
</dbReference>
<evidence type="ECO:0000256" key="2">
    <source>
        <dbReference type="ARBA" id="ARBA00022598"/>
    </source>
</evidence>
<feature type="domain" description="GS catalytic" evidence="7">
    <location>
        <begin position="114"/>
        <end position="451"/>
    </location>
</feature>
<organism evidence="8 9">
    <name type="scientific">Gaoshiqia sediminis</name>
    <dbReference type="NCBI Taxonomy" id="2986998"/>
    <lineage>
        <taxon>Bacteria</taxon>
        <taxon>Pseudomonadati</taxon>
        <taxon>Bacteroidota</taxon>
        <taxon>Bacteroidia</taxon>
        <taxon>Marinilabiliales</taxon>
        <taxon>Prolixibacteraceae</taxon>
        <taxon>Gaoshiqia</taxon>
    </lineage>
</organism>
<sequence length="451" mass="51144">MEKQEIIKKIEKSGHRKVRFAICDIDGILRAKNIHVDKFLEVAGNTVGYCDVVFGWDSNDRCYDNVELTGWHTGYPDKKAALDLNTFRTVPWDNGIPYFLADFDVPGQEVAACPRSLLKKIRKQGADMGYKAIFSEEFEWFNFCGTPNQLAETGYRNPQPITPGMFGYSQLRPSQHADYYNELFDLLAQFNIPLESMHTETGPGVYEACIFYDEILSAADKAVLFKSAVKEIAYRHGFVATFMAKWNEQLPGSSGHIHQSIWSSDGGKNLFFSGSPEEPMSELMESYLAGQLRCLPEILPMYAPTINSYKRLRDGAWAPTTVTWGKDNRTTAIRMISRDEKSTRLEMRVPGADSNPYLAMAASLASGLYGIRNKLKLDIPPVIGNAYTSADVQKLPANLLDATRVMANSEIANELFGEAFTRHFTQTREWEWREFARAVTDWETKRYFEII</sequence>
<dbReference type="Gene3D" id="3.10.20.70">
    <property type="entry name" value="Glutamine synthetase, N-terminal domain"/>
    <property type="match status" value="1"/>
</dbReference>
<keyword evidence="4" id="KW-0067">ATP-binding</keyword>
<comment type="caution">
    <text evidence="8">The sequence shown here is derived from an EMBL/GenBank/DDBJ whole genome shotgun (WGS) entry which is preliminary data.</text>
</comment>
<evidence type="ECO:0000256" key="3">
    <source>
        <dbReference type="ARBA" id="ARBA00022741"/>
    </source>
</evidence>
<protein>
    <submittedName>
        <fullName evidence="8">Glutamine synthetase family protein</fullName>
    </submittedName>
</protein>
<dbReference type="SUPFAM" id="SSF54368">
    <property type="entry name" value="Glutamine synthetase, N-terminal domain"/>
    <property type="match status" value="1"/>
</dbReference>
<evidence type="ECO:0000256" key="6">
    <source>
        <dbReference type="RuleBase" id="RU000384"/>
    </source>
</evidence>
<dbReference type="SUPFAM" id="SSF55931">
    <property type="entry name" value="Glutamine synthetase/guanido kinase"/>
    <property type="match status" value="1"/>
</dbReference>
<dbReference type="EMBL" id="JAPAAF010000027">
    <property type="protein sequence ID" value="MCW0483996.1"/>
    <property type="molecule type" value="Genomic_DNA"/>
</dbReference>